<evidence type="ECO:0000313" key="1">
    <source>
        <dbReference type="EMBL" id="CAH3016191.1"/>
    </source>
</evidence>
<proteinExistence type="predicted"/>
<accession>A0ABN8LGI4</accession>
<sequence>MGYILRTFHYDSHFWSNKNTYNFAGGRTGFDSQETKLPTYWNTDFSKICLGMKIGHQLRFVTINKYASSLYSLVADGQYRATSLGRNTWKKLIGPQASLNTNCNKEGFNAICGHTPHSRARIGITSSLPNSCVYCDSRIGFGTGGHHDDTNTCGNEATYSPDNGD</sequence>
<keyword evidence="2" id="KW-1185">Reference proteome</keyword>
<protein>
    <submittedName>
        <fullName evidence="1">Uncharacterized protein</fullName>
    </submittedName>
</protein>
<reference evidence="1 2" key="1">
    <citation type="submission" date="2022-05" db="EMBL/GenBank/DDBJ databases">
        <authorList>
            <consortium name="Genoscope - CEA"/>
            <person name="William W."/>
        </authorList>
    </citation>
    <scope>NUCLEOTIDE SEQUENCE [LARGE SCALE GENOMIC DNA]</scope>
</reference>
<gene>
    <name evidence="1" type="ORF">PEVE_00026527</name>
</gene>
<dbReference type="EMBL" id="CALNXI010000036">
    <property type="protein sequence ID" value="CAH3016191.1"/>
    <property type="molecule type" value="Genomic_DNA"/>
</dbReference>
<name>A0ABN8LGI4_9CNID</name>
<evidence type="ECO:0000313" key="2">
    <source>
        <dbReference type="Proteomes" id="UP001159427"/>
    </source>
</evidence>
<dbReference type="Proteomes" id="UP001159427">
    <property type="component" value="Unassembled WGS sequence"/>
</dbReference>
<comment type="caution">
    <text evidence="1">The sequence shown here is derived from an EMBL/GenBank/DDBJ whole genome shotgun (WGS) entry which is preliminary data.</text>
</comment>
<organism evidence="1 2">
    <name type="scientific">Porites evermanni</name>
    <dbReference type="NCBI Taxonomy" id="104178"/>
    <lineage>
        <taxon>Eukaryota</taxon>
        <taxon>Metazoa</taxon>
        <taxon>Cnidaria</taxon>
        <taxon>Anthozoa</taxon>
        <taxon>Hexacorallia</taxon>
        <taxon>Scleractinia</taxon>
        <taxon>Fungiina</taxon>
        <taxon>Poritidae</taxon>
        <taxon>Porites</taxon>
    </lineage>
</organism>